<organism evidence="2 3">
    <name type="scientific">Hyalangium minutum</name>
    <dbReference type="NCBI Taxonomy" id="394096"/>
    <lineage>
        <taxon>Bacteria</taxon>
        <taxon>Pseudomonadati</taxon>
        <taxon>Myxococcota</taxon>
        <taxon>Myxococcia</taxon>
        <taxon>Myxococcales</taxon>
        <taxon>Cystobacterineae</taxon>
        <taxon>Archangiaceae</taxon>
        <taxon>Hyalangium</taxon>
    </lineage>
</organism>
<accession>A0A085WLK1</accession>
<sequence length="45" mass="5201">MGVHGATNPANLTRHPEKPPFARMPEWTRVRRWTPNGWKIVPGPR</sequence>
<proteinExistence type="predicted"/>
<keyword evidence="3" id="KW-1185">Reference proteome</keyword>
<name>A0A085WLK1_9BACT</name>
<dbReference type="AlphaFoldDB" id="A0A085WLK1"/>
<reference evidence="2 3" key="1">
    <citation type="submission" date="2014-04" db="EMBL/GenBank/DDBJ databases">
        <title>Genome assembly of Hyalangium minutum DSM 14724.</title>
        <authorList>
            <person name="Sharma G."/>
            <person name="Subramanian S."/>
        </authorList>
    </citation>
    <scope>NUCLEOTIDE SEQUENCE [LARGE SCALE GENOMIC DNA]</scope>
    <source>
        <strain evidence="2 3">DSM 14724</strain>
    </source>
</reference>
<comment type="caution">
    <text evidence="2">The sequence shown here is derived from an EMBL/GenBank/DDBJ whole genome shotgun (WGS) entry which is preliminary data.</text>
</comment>
<feature type="region of interest" description="Disordered" evidence="1">
    <location>
        <begin position="1"/>
        <end position="23"/>
    </location>
</feature>
<evidence type="ECO:0000256" key="1">
    <source>
        <dbReference type="SAM" id="MobiDB-lite"/>
    </source>
</evidence>
<gene>
    <name evidence="2" type="ORF">DB31_7801</name>
</gene>
<protein>
    <submittedName>
        <fullName evidence="2">Uncharacterized protein</fullName>
    </submittedName>
</protein>
<evidence type="ECO:0000313" key="2">
    <source>
        <dbReference type="EMBL" id="KFE68564.1"/>
    </source>
</evidence>
<dbReference type="Proteomes" id="UP000028725">
    <property type="component" value="Unassembled WGS sequence"/>
</dbReference>
<evidence type="ECO:0000313" key="3">
    <source>
        <dbReference type="Proteomes" id="UP000028725"/>
    </source>
</evidence>
<dbReference type="EMBL" id="JMCB01000006">
    <property type="protein sequence ID" value="KFE68564.1"/>
    <property type="molecule type" value="Genomic_DNA"/>
</dbReference>